<gene>
    <name evidence="1" type="ORF">KME60_22405</name>
</gene>
<dbReference type="EMBL" id="JAHHGZ010000027">
    <property type="protein sequence ID" value="MBW4670085.1"/>
    <property type="molecule type" value="Genomic_DNA"/>
</dbReference>
<protein>
    <submittedName>
        <fullName evidence="1">Amidoligase family protein</fullName>
    </submittedName>
</protein>
<comment type="caution">
    <text evidence="1">The sequence shown here is derived from an EMBL/GenBank/DDBJ whole genome shotgun (WGS) entry which is preliminary data.</text>
</comment>
<organism evidence="1 2">
    <name type="scientific">Cyanomargarita calcarea GSE-NOS-MK-12-04C</name>
    <dbReference type="NCBI Taxonomy" id="2839659"/>
    <lineage>
        <taxon>Bacteria</taxon>
        <taxon>Bacillati</taxon>
        <taxon>Cyanobacteriota</taxon>
        <taxon>Cyanophyceae</taxon>
        <taxon>Nostocales</taxon>
        <taxon>Cyanomargaritaceae</taxon>
        <taxon>Cyanomargarita</taxon>
    </lineage>
</organism>
<proteinExistence type="predicted"/>
<evidence type="ECO:0000313" key="1">
    <source>
        <dbReference type="EMBL" id="MBW4670085.1"/>
    </source>
</evidence>
<reference evidence="1" key="2">
    <citation type="journal article" date="2022" name="Microbiol. Resour. Announc.">
        <title>Metagenome Sequencing to Explore Phylogenomics of Terrestrial Cyanobacteria.</title>
        <authorList>
            <person name="Ward R.D."/>
            <person name="Stajich J.E."/>
            <person name="Johansen J.R."/>
            <person name="Huntemann M."/>
            <person name="Clum A."/>
            <person name="Foster B."/>
            <person name="Foster B."/>
            <person name="Roux S."/>
            <person name="Palaniappan K."/>
            <person name="Varghese N."/>
            <person name="Mukherjee S."/>
            <person name="Reddy T.B.K."/>
            <person name="Daum C."/>
            <person name="Copeland A."/>
            <person name="Chen I.A."/>
            <person name="Ivanova N.N."/>
            <person name="Kyrpides N.C."/>
            <person name="Shapiro N."/>
            <person name="Eloe-Fadrosh E.A."/>
            <person name="Pietrasiak N."/>
        </authorList>
    </citation>
    <scope>NUCLEOTIDE SEQUENCE</scope>
    <source>
        <strain evidence="1">GSE-NOS-MK-12-04C</strain>
    </source>
</reference>
<dbReference type="AlphaFoldDB" id="A0A951QQ83"/>
<accession>A0A951QQ83</accession>
<reference evidence="1" key="1">
    <citation type="submission" date="2021-05" db="EMBL/GenBank/DDBJ databases">
        <authorList>
            <person name="Pietrasiak N."/>
            <person name="Ward R."/>
            <person name="Stajich J.E."/>
            <person name="Kurbessoian T."/>
        </authorList>
    </citation>
    <scope>NUCLEOTIDE SEQUENCE</scope>
    <source>
        <strain evidence="1">GSE-NOS-MK-12-04C</strain>
    </source>
</reference>
<name>A0A951QQ83_9CYAN</name>
<evidence type="ECO:0000313" key="2">
    <source>
        <dbReference type="Proteomes" id="UP000729701"/>
    </source>
</evidence>
<dbReference type="Proteomes" id="UP000729701">
    <property type="component" value="Unassembled WGS sequence"/>
</dbReference>
<sequence length="594" mass="69031">MLSNCHDLSNNLGLESTSNNANDTITSGAELEFLPLTDFPLNRLSKKVLEALNPIYQLSKLEGEMIYRQPHFGRFVQMLVTVGLINYYANKEHPGNLKYTAKLNKSDCEKIKVSMLKTAQKYDSNPDLIASQEKKINYKNKLFSLINKLANNLIIFKISYFIKYNRFFSPKIEQPHQTLESTVLAIFDRLEMLNLIQSNEDNILNVGNDGSVHGTNKENINYYENLYNTNRDNRFRFRVYSGQEINFPVCDSIEEIIKLYDFVVSTLKKNGVHFTTTSGVHLHVGIKREDATTEEIIDHLANVTAATSAASQVINDILPSTRQNNIYAMPFGDNVDEHIAHYQRQISKLEYIQKKIDMMKQAVNSDSDLLADKDAAMYEFILGITYGIAPIQHEYNYKKILEISTKSAQEFSRRASMVVRNPRYSSINITPFLKDLSLPTYEWRVLPSCEDPKLQSKFLTFFYRIIESQKECVITRLSTDYQTNKDYISFYFADGTVRQMENTLQNWLEFTKCNELFRIYDFAKLNDEAYWKHYDIKNNQYINPEENKMWADGQYYIAPKIDVDLIECERETIQYIEQDLAILQFLNHALDINS</sequence>